<dbReference type="Proteomes" id="UP000185478">
    <property type="component" value="Chromosome"/>
</dbReference>
<feature type="domain" description="Alpha-D-phosphohexomutase alpha/beta/alpha" evidence="9">
    <location>
        <begin position="185"/>
        <end position="292"/>
    </location>
</feature>
<evidence type="ECO:0000259" key="10">
    <source>
        <dbReference type="Pfam" id="PF02880"/>
    </source>
</evidence>
<keyword evidence="3" id="KW-0597">Phosphoprotein</keyword>
<dbReference type="InterPro" id="IPR036900">
    <property type="entry name" value="A-D-PHexomutase_C_sf"/>
</dbReference>
<dbReference type="AlphaFoldDB" id="A0A1L7CE66"/>
<dbReference type="Pfam" id="PF02880">
    <property type="entry name" value="PGM_PMM_III"/>
    <property type="match status" value="1"/>
</dbReference>
<sequence>MSLKFGTAGLRAPVGPGEDHMNVTQVTRTTAGLAAWLVERSAKLHIPHPSMLDEEDEGSIGADMYGQDGPIRVAVGYDARYGSHTFACTAAEVFAGAGFEVLLLPTPTPTPVMPWLVKSRGLDAGVQITASHNPAADNGYKVYVAGGAQLVSPDDRAIEEHIQAVGDPLQVPRVSVRPGADPLRRYIDDIVDRVNPVEGDKLRVNNERAALSVVFTAMHGVGGRAMNQALQAAGFARSVPVDAQQHPDPTFPTVDFPNPEEPGATDLLLLEGARQGADVLIALDPDADRCAVGVPCEGGFRMLRGDELGPLLATRLVPTFPADRGWAAPVVATTVVSSQLLGEIARDRGWDFQETLTGFKNLARAGDGRPGELVFAYEEAIGTCPFPDVVPDKDGIATALVTCAWAAELKASGRSLADELEALFKTYGRFAGAQVSVRTSDPAALVDTLIHHAPSTLVGLPVDSAPLRSNQGVVLNAGDDEVSVRVIARASGTEPKAKFYIEVSHCGDMARAEELLEAVTGEVRSALSEL</sequence>
<dbReference type="GO" id="GO:0008973">
    <property type="term" value="F:phosphopentomutase activity"/>
    <property type="evidence" value="ECO:0007669"/>
    <property type="project" value="TreeGrafter"/>
</dbReference>
<dbReference type="PANTHER" id="PTHR45745:SF1">
    <property type="entry name" value="PHOSPHOGLUCOMUTASE 2B-RELATED"/>
    <property type="match status" value="1"/>
</dbReference>
<dbReference type="InterPro" id="IPR005845">
    <property type="entry name" value="A-D-PHexomutase_a/b/a-II"/>
</dbReference>
<dbReference type="InterPro" id="IPR016066">
    <property type="entry name" value="A-D-PHexomutase_CS"/>
</dbReference>
<feature type="domain" description="Alpha-D-phosphohexomutase alpha/beta/alpha" evidence="8">
    <location>
        <begin position="68"/>
        <end position="164"/>
    </location>
</feature>
<comment type="cofactor">
    <cofactor evidence="1">
        <name>Mg(2+)</name>
        <dbReference type="ChEBI" id="CHEBI:18420"/>
    </cofactor>
</comment>
<dbReference type="PRINTS" id="PR00509">
    <property type="entry name" value="PGMPMM"/>
</dbReference>
<reference evidence="11 12" key="1">
    <citation type="submission" date="2014-08" db="EMBL/GenBank/DDBJ databases">
        <title>Complete genome sequence of Corynebacterium aquilae S-613T(T) (=DSM 44791(T)), isolated from the choana of a healthy golden eagle.</title>
        <authorList>
            <person name="Ruckert C."/>
            <person name="Albersmeier A."/>
            <person name="Winkler A."/>
            <person name="Kalinowski J."/>
        </authorList>
    </citation>
    <scope>NUCLEOTIDE SEQUENCE [LARGE SCALE GENOMIC DNA]</scope>
    <source>
        <strain evidence="11 12">S-613</strain>
    </source>
</reference>
<evidence type="ECO:0000256" key="5">
    <source>
        <dbReference type="ARBA" id="ARBA00022842"/>
    </source>
</evidence>
<accession>A0A1L7CE66</accession>
<dbReference type="STRING" id="1431546.CAQU_02610"/>
<keyword evidence="4 7" id="KW-0479">Metal-binding</keyword>
<organism evidence="11 12">
    <name type="scientific">Corynebacterium aquilae DSM 44791</name>
    <dbReference type="NCBI Taxonomy" id="1431546"/>
    <lineage>
        <taxon>Bacteria</taxon>
        <taxon>Bacillati</taxon>
        <taxon>Actinomycetota</taxon>
        <taxon>Actinomycetes</taxon>
        <taxon>Mycobacteriales</taxon>
        <taxon>Corynebacteriaceae</taxon>
        <taxon>Corynebacterium</taxon>
    </lineage>
</organism>
<dbReference type="Pfam" id="PF02879">
    <property type="entry name" value="PGM_PMM_II"/>
    <property type="match status" value="1"/>
</dbReference>
<dbReference type="GO" id="GO:0006166">
    <property type="term" value="P:purine ribonucleoside salvage"/>
    <property type="evidence" value="ECO:0007669"/>
    <property type="project" value="TreeGrafter"/>
</dbReference>
<dbReference type="SUPFAM" id="SSF53738">
    <property type="entry name" value="Phosphoglucomutase, first 3 domains"/>
    <property type="match status" value="3"/>
</dbReference>
<evidence type="ECO:0000256" key="6">
    <source>
        <dbReference type="ARBA" id="ARBA00023235"/>
    </source>
</evidence>
<dbReference type="GO" id="GO:0005975">
    <property type="term" value="P:carbohydrate metabolic process"/>
    <property type="evidence" value="ECO:0007669"/>
    <property type="project" value="InterPro"/>
</dbReference>
<evidence type="ECO:0000256" key="7">
    <source>
        <dbReference type="RuleBase" id="RU004326"/>
    </source>
</evidence>
<evidence type="ECO:0000259" key="8">
    <source>
        <dbReference type="Pfam" id="PF02878"/>
    </source>
</evidence>
<dbReference type="Gene3D" id="3.40.120.10">
    <property type="entry name" value="Alpha-D-Glucose-1,6-Bisphosphate, subunit A, domain 3"/>
    <property type="match status" value="3"/>
</dbReference>
<dbReference type="GO" id="GO:0000287">
    <property type="term" value="F:magnesium ion binding"/>
    <property type="evidence" value="ECO:0007669"/>
    <property type="project" value="InterPro"/>
</dbReference>
<evidence type="ECO:0000259" key="9">
    <source>
        <dbReference type="Pfam" id="PF02879"/>
    </source>
</evidence>
<feature type="domain" description="Alpha-D-phosphohexomutase alpha/beta/alpha" evidence="10">
    <location>
        <begin position="305"/>
        <end position="427"/>
    </location>
</feature>
<evidence type="ECO:0000256" key="3">
    <source>
        <dbReference type="ARBA" id="ARBA00022553"/>
    </source>
</evidence>
<keyword evidence="12" id="KW-1185">Reference proteome</keyword>
<protein>
    <submittedName>
        <fullName evidence="11">Phosphoglucomutase</fullName>
    </submittedName>
</protein>
<evidence type="ECO:0000256" key="2">
    <source>
        <dbReference type="ARBA" id="ARBA00010231"/>
    </source>
</evidence>
<dbReference type="KEGG" id="caqu:CAQU_02610"/>
<dbReference type="InterPro" id="IPR005841">
    <property type="entry name" value="Alpha-D-phosphohexomutase_SF"/>
</dbReference>
<evidence type="ECO:0000313" key="11">
    <source>
        <dbReference type="EMBL" id="APT84141.1"/>
    </source>
</evidence>
<gene>
    <name evidence="11" type="ORF">CAQU_02610</name>
</gene>
<evidence type="ECO:0000256" key="1">
    <source>
        <dbReference type="ARBA" id="ARBA00001946"/>
    </source>
</evidence>
<proteinExistence type="inferred from homology"/>
<evidence type="ECO:0000313" key="12">
    <source>
        <dbReference type="Proteomes" id="UP000185478"/>
    </source>
</evidence>
<dbReference type="Pfam" id="PF02878">
    <property type="entry name" value="PGM_PMM_I"/>
    <property type="match status" value="1"/>
</dbReference>
<dbReference type="RefSeq" id="WP_075724939.1">
    <property type="nucleotide sequence ID" value="NZ_CP009245.1"/>
</dbReference>
<dbReference type="SUPFAM" id="SSF55957">
    <property type="entry name" value="Phosphoglucomutase, C-terminal domain"/>
    <property type="match status" value="1"/>
</dbReference>
<dbReference type="PANTHER" id="PTHR45745">
    <property type="entry name" value="PHOSPHOMANNOMUTASE 45A"/>
    <property type="match status" value="1"/>
</dbReference>
<dbReference type="OrthoDB" id="9806956at2"/>
<dbReference type="InterPro" id="IPR005844">
    <property type="entry name" value="A-D-PHexomutase_a/b/a-I"/>
</dbReference>
<keyword evidence="6" id="KW-0413">Isomerase</keyword>
<dbReference type="InterPro" id="IPR005846">
    <property type="entry name" value="A-D-PHexomutase_a/b/a-III"/>
</dbReference>
<dbReference type="PROSITE" id="PS00710">
    <property type="entry name" value="PGM_PMM"/>
    <property type="match status" value="1"/>
</dbReference>
<dbReference type="EMBL" id="CP009245">
    <property type="protein sequence ID" value="APT84141.1"/>
    <property type="molecule type" value="Genomic_DNA"/>
</dbReference>
<keyword evidence="5 7" id="KW-0460">Magnesium</keyword>
<dbReference type="InterPro" id="IPR016055">
    <property type="entry name" value="A-D-PHexomutase_a/b/a-I/II/III"/>
</dbReference>
<evidence type="ECO:0000256" key="4">
    <source>
        <dbReference type="ARBA" id="ARBA00022723"/>
    </source>
</evidence>
<name>A0A1L7CE66_9CORY</name>
<dbReference type="CDD" id="cd05799">
    <property type="entry name" value="PGM2"/>
    <property type="match status" value="1"/>
</dbReference>
<comment type="similarity">
    <text evidence="2 7">Belongs to the phosphohexose mutase family.</text>
</comment>